<protein>
    <submittedName>
        <fullName evidence="2">Uncharacterized protein</fullName>
    </submittedName>
</protein>
<evidence type="ECO:0000313" key="4">
    <source>
        <dbReference type="Proteomes" id="UP000663854"/>
    </source>
</evidence>
<evidence type="ECO:0000313" key="5">
    <source>
        <dbReference type="Proteomes" id="UP000663870"/>
    </source>
</evidence>
<name>A0A815CNU1_9BILA</name>
<evidence type="ECO:0000256" key="1">
    <source>
        <dbReference type="SAM" id="SignalP"/>
    </source>
</evidence>
<gene>
    <name evidence="3" type="ORF">JXQ802_LOCUS34783</name>
    <name evidence="2" type="ORF">PYM288_LOCUS29349</name>
</gene>
<proteinExistence type="predicted"/>
<dbReference type="AlphaFoldDB" id="A0A815CNU1"/>
<reference evidence="2" key="1">
    <citation type="submission" date="2021-02" db="EMBL/GenBank/DDBJ databases">
        <authorList>
            <person name="Nowell W R."/>
        </authorList>
    </citation>
    <scope>NUCLEOTIDE SEQUENCE</scope>
</reference>
<dbReference type="EMBL" id="CAJNOL010001677">
    <property type="protein sequence ID" value="CAF1402409.1"/>
    <property type="molecule type" value="Genomic_DNA"/>
</dbReference>
<feature type="chain" id="PRO_5035686581" evidence="1">
    <location>
        <begin position="21"/>
        <end position="229"/>
    </location>
</feature>
<accession>A0A815CNU1</accession>
<organism evidence="2 4">
    <name type="scientific">Rotaria sordida</name>
    <dbReference type="NCBI Taxonomy" id="392033"/>
    <lineage>
        <taxon>Eukaryota</taxon>
        <taxon>Metazoa</taxon>
        <taxon>Spiralia</taxon>
        <taxon>Gnathifera</taxon>
        <taxon>Rotifera</taxon>
        <taxon>Eurotatoria</taxon>
        <taxon>Bdelloidea</taxon>
        <taxon>Philodinida</taxon>
        <taxon>Philodinidae</taxon>
        <taxon>Rotaria</taxon>
    </lineage>
</organism>
<dbReference type="Proteomes" id="UP000663870">
    <property type="component" value="Unassembled WGS sequence"/>
</dbReference>
<dbReference type="Proteomes" id="UP000663854">
    <property type="component" value="Unassembled WGS sequence"/>
</dbReference>
<dbReference type="EMBL" id="CAJNOH010002379">
    <property type="protein sequence ID" value="CAF1290173.1"/>
    <property type="molecule type" value="Genomic_DNA"/>
</dbReference>
<keyword evidence="5" id="KW-1185">Reference proteome</keyword>
<sequence length="229" mass="26458">MTISIVILLLFTSFNQRSKTENIQAPMNSFEFERLHLLYSDTLHCPCMQISIPYSALFSTIETESFHPICSSNFVSFNWIMYLVTAYEPPDWITNQDFRQWDAAYFRALQTFCLVANATVNNILENFLSSILIINQIISQDEFDRQMNVTLYHLKTTLPNIFIQALILIRITSQSDGLMNVFSTNWYFAKSENQSSMTRLESRPVTYNNSICSCATSRQYSSPAALFHP</sequence>
<evidence type="ECO:0000313" key="3">
    <source>
        <dbReference type="EMBL" id="CAF1402409.1"/>
    </source>
</evidence>
<feature type="signal peptide" evidence="1">
    <location>
        <begin position="1"/>
        <end position="20"/>
    </location>
</feature>
<comment type="caution">
    <text evidence="2">The sequence shown here is derived from an EMBL/GenBank/DDBJ whole genome shotgun (WGS) entry which is preliminary data.</text>
</comment>
<evidence type="ECO:0000313" key="2">
    <source>
        <dbReference type="EMBL" id="CAF1290173.1"/>
    </source>
</evidence>
<keyword evidence="1" id="KW-0732">Signal</keyword>